<dbReference type="GO" id="GO:0009423">
    <property type="term" value="P:chorismate biosynthetic process"/>
    <property type="evidence" value="ECO:0007669"/>
    <property type="project" value="UniProtKB-UniRule"/>
</dbReference>
<dbReference type="SUPFAM" id="SSF53223">
    <property type="entry name" value="Aminoacid dehydrogenase-like, N-terminal domain"/>
    <property type="match status" value="1"/>
</dbReference>
<dbReference type="InterPro" id="IPR036291">
    <property type="entry name" value="NAD(P)-bd_dom_sf"/>
</dbReference>
<feature type="binding site" evidence="7">
    <location>
        <position position="61"/>
    </location>
    <ligand>
        <name>shikimate</name>
        <dbReference type="ChEBI" id="CHEBI:36208"/>
    </ligand>
</feature>
<dbReference type="InterPro" id="IPR013708">
    <property type="entry name" value="Shikimate_DH-bd_N"/>
</dbReference>
<evidence type="ECO:0000259" key="8">
    <source>
        <dbReference type="Pfam" id="PF08501"/>
    </source>
</evidence>
<dbReference type="InterPro" id="IPR046346">
    <property type="entry name" value="Aminoacid_DH-like_N_sf"/>
</dbReference>
<evidence type="ECO:0000313" key="11">
    <source>
        <dbReference type="EMBL" id="CDT10786.1"/>
    </source>
</evidence>
<dbReference type="GO" id="GO:0019632">
    <property type="term" value="P:shikimate metabolic process"/>
    <property type="evidence" value="ECO:0007669"/>
    <property type="project" value="InterPro"/>
</dbReference>
<keyword evidence="3 7" id="KW-0028">Amino-acid biosynthesis</keyword>
<dbReference type="GO" id="GO:0050661">
    <property type="term" value="F:NADP binding"/>
    <property type="evidence" value="ECO:0007669"/>
    <property type="project" value="InterPro"/>
</dbReference>
<sequence>MNFFGLVGEKLSHSVSPRIHKRVFEILNIESAYKNFEISKEDISKLDGAIKLLGIQGVNVTVPYKERIMKYLDFISPEAKRIGAVNTILLRENMLYGYNTDYFGLDSMFKMANIDVQGKVAVILGTGGASKAALTYFIDSGIEKLYVSTRKKDDKKLLNSKAILIDYEELKHIKGDIILNATPVGMYPNVGISPVSKSIIQNFDILIDLIYNPGETEFLRIGNSMGKKTCDGLYMLVGQAIKSQEIWQDTKIDNSILDVIYNELKLEFL</sequence>
<feature type="binding site" evidence="7">
    <location>
        <position position="101"/>
    </location>
    <ligand>
        <name>shikimate</name>
        <dbReference type="ChEBI" id="CHEBI:36208"/>
    </ligand>
</feature>
<name>A0A069AHU2_CLODI</name>
<dbReference type="InterPro" id="IPR022893">
    <property type="entry name" value="Shikimate_DH_fam"/>
</dbReference>
<dbReference type="Pfam" id="PF08501">
    <property type="entry name" value="Shikimate_dh_N"/>
    <property type="match status" value="1"/>
</dbReference>
<dbReference type="CDD" id="cd01065">
    <property type="entry name" value="NAD_bind_Shikimate_DH"/>
    <property type="match status" value="1"/>
</dbReference>
<comment type="function">
    <text evidence="7">Involved in the biosynthesis of the chorismate, which leads to the biosynthesis of aromatic amino acids. Catalyzes the reversible NADPH linked reduction of 3-dehydroshikimate (DHSA) to yield shikimate (SA).</text>
</comment>
<dbReference type="RefSeq" id="WP_021390190.1">
    <property type="nucleotide sequence ID" value="NZ_BBYB01000003.1"/>
</dbReference>
<evidence type="ECO:0000256" key="6">
    <source>
        <dbReference type="ARBA" id="ARBA00023141"/>
    </source>
</evidence>
<feature type="active site" description="Proton acceptor" evidence="7">
    <location>
        <position position="65"/>
    </location>
</feature>
<dbReference type="EMBL" id="LK932517">
    <property type="protein sequence ID" value="CDS87757.1"/>
    <property type="molecule type" value="Genomic_DNA"/>
</dbReference>
<comment type="pathway">
    <text evidence="1 7">Metabolic intermediate biosynthesis; chorismate biosynthesis; chorismate from D-erythrose 4-phosphate and phosphoenolpyruvate: step 4/7.</text>
</comment>
<proteinExistence type="inferred from homology"/>
<evidence type="ECO:0000256" key="2">
    <source>
        <dbReference type="ARBA" id="ARBA00012962"/>
    </source>
</evidence>
<reference evidence="10" key="1">
    <citation type="submission" date="2014-07" db="EMBL/GenBank/DDBJ databases">
        <authorList>
            <person name="Monot Marc"/>
        </authorList>
    </citation>
    <scope>NUCLEOTIDE SEQUENCE</scope>
    <source>
        <strain evidence="11">7032989</strain>
        <strain evidence="9">7032994</strain>
    </source>
</reference>
<dbReference type="PANTHER" id="PTHR21089">
    <property type="entry name" value="SHIKIMATE DEHYDROGENASE"/>
    <property type="match status" value="1"/>
</dbReference>
<evidence type="ECO:0000313" key="10">
    <source>
        <dbReference type="EMBL" id="CDS87757.1"/>
    </source>
</evidence>
<dbReference type="GO" id="GO:0004764">
    <property type="term" value="F:shikimate 3-dehydrogenase (NADP+) activity"/>
    <property type="evidence" value="ECO:0007669"/>
    <property type="project" value="UniProtKB-UniRule"/>
</dbReference>
<dbReference type="AlphaFoldDB" id="A0A069AHU2"/>
<feature type="binding site" evidence="7">
    <location>
        <position position="209"/>
    </location>
    <ligand>
        <name>NADP(+)</name>
        <dbReference type="ChEBI" id="CHEBI:58349"/>
    </ligand>
</feature>
<organism evidence="10">
    <name type="scientific">Clostridioides difficile</name>
    <name type="common">Peptoclostridium difficile</name>
    <dbReference type="NCBI Taxonomy" id="1496"/>
    <lineage>
        <taxon>Bacteria</taxon>
        <taxon>Bacillati</taxon>
        <taxon>Bacillota</taxon>
        <taxon>Clostridia</taxon>
        <taxon>Peptostreptococcales</taxon>
        <taxon>Peptostreptococcaceae</taxon>
        <taxon>Clostridioides</taxon>
    </lineage>
</organism>
<gene>
    <name evidence="7 10" type="primary">aroE</name>
    <name evidence="11" type="ORF">BN1095_310121</name>
    <name evidence="10" type="ORF">BN1096_630017</name>
    <name evidence="9" type="ORF">BN1097_620017</name>
</gene>
<feature type="domain" description="Shikimate dehydrogenase substrate binding N-terminal" evidence="8">
    <location>
        <begin position="6"/>
        <end position="88"/>
    </location>
</feature>
<keyword evidence="6 7" id="KW-0057">Aromatic amino acid biosynthesis</keyword>
<dbReference type="Gene3D" id="3.40.50.720">
    <property type="entry name" value="NAD(P)-binding Rossmann-like Domain"/>
    <property type="match status" value="1"/>
</dbReference>
<feature type="binding site" evidence="7">
    <location>
        <position position="239"/>
    </location>
    <ligand>
        <name>shikimate</name>
        <dbReference type="ChEBI" id="CHEBI:36208"/>
    </ligand>
</feature>
<dbReference type="HAMAP" id="MF_00222">
    <property type="entry name" value="Shikimate_DH_AroE"/>
    <property type="match status" value="1"/>
</dbReference>
<keyword evidence="4 7" id="KW-0521">NADP</keyword>
<evidence type="ECO:0000256" key="3">
    <source>
        <dbReference type="ARBA" id="ARBA00022605"/>
    </source>
</evidence>
<dbReference type="GO" id="GO:0009073">
    <property type="term" value="P:aromatic amino acid family biosynthetic process"/>
    <property type="evidence" value="ECO:0007669"/>
    <property type="project" value="UniProtKB-KW"/>
</dbReference>
<accession>A0A069AHU2</accession>
<evidence type="ECO:0000313" key="9">
    <source>
        <dbReference type="EMBL" id="CDS87073.1"/>
    </source>
</evidence>
<dbReference type="UniPathway" id="UPA00053">
    <property type="reaction ID" value="UER00087"/>
</dbReference>
<dbReference type="EMBL" id="LK932972">
    <property type="protein sequence ID" value="CDT10786.1"/>
    <property type="molecule type" value="Genomic_DNA"/>
</dbReference>
<feature type="binding site" evidence="7">
    <location>
        <position position="86"/>
    </location>
    <ligand>
        <name>shikimate</name>
        <dbReference type="ChEBI" id="CHEBI:36208"/>
    </ligand>
</feature>
<evidence type="ECO:0000256" key="7">
    <source>
        <dbReference type="HAMAP-Rule" id="MF_00222"/>
    </source>
</evidence>
<evidence type="ECO:0000256" key="1">
    <source>
        <dbReference type="ARBA" id="ARBA00004871"/>
    </source>
</evidence>
<dbReference type="PANTHER" id="PTHR21089:SF1">
    <property type="entry name" value="BIFUNCTIONAL 3-DEHYDROQUINATE DEHYDRATASE_SHIKIMATE DEHYDROGENASE, CHLOROPLASTIC"/>
    <property type="match status" value="1"/>
</dbReference>
<dbReference type="GO" id="GO:0005829">
    <property type="term" value="C:cytosol"/>
    <property type="evidence" value="ECO:0007669"/>
    <property type="project" value="TreeGrafter"/>
</dbReference>
<dbReference type="EC" id="1.1.1.25" evidence="2 7"/>
<dbReference type="GO" id="GO:0008652">
    <property type="term" value="P:amino acid biosynthetic process"/>
    <property type="evidence" value="ECO:0007669"/>
    <property type="project" value="UniProtKB-KW"/>
</dbReference>
<dbReference type="EMBL" id="LK932401">
    <property type="protein sequence ID" value="CDS87073.1"/>
    <property type="molecule type" value="Genomic_DNA"/>
</dbReference>
<dbReference type="NCBIfam" id="TIGR00507">
    <property type="entry name" value="aroE"/>
    <property type="match status" value="1"/>
</dbReference>
<evidence type="ECO:0000256" key="5">
    <source>
        <dbReference type="ARBA" id="ARBA00023002"/>
    </source>
</evidence>
<keyword evidence="5 7" id="KW-0560">Oxidoreductase</keyword>
<dbReference type="Gene3D" id="3.40.50.10860">
    <property type="entry name" value="Leucine Dehydrogenase, chain A, domain 1"/>
    <property type="match status" value="1"/>
</dbReference>
<feature type="binding site" evidence="7">
    <location>
        <begin position="14"/>
        <end position="16"/>
    </location>
    <ligand>
        <name>shikimate</name>
        <dbReference type="ChEBI" id="CHEBI:36208"/>
    </ligand>
</feature>
<comment type="similarity">
    <text evidence="7">Belongs to the shikimate dehydrogenase family.</text>
</comment>
<comment type="subunit">
    <text evidence="7">Homodimer.</text>
</comment>
<feature type="binding site" evidence="7">
    <location>
        <position position="211"/>
    </location>
    <ligand>
        <name>shikimate</name>
        <dbReference type="ChEBI" id="CHEBI:36208"/>
    </ligand>
</feature>
<comment type="caution">
    <text evidence="7">Lacks conserved residue(s) required for the propagation of feature annotation.</text>
</comment>
<evidence type="ECO:0000256" key="4">
    <source>
        <dbReference type="ARBA" id="ARBA00022857"/>
    </source>
</evidence>
<dbReference type="SUPFAM" id="SSF51735">
    <property type="entry name" value="NAD(P)-binding Rossmann-fold domains"/>
    <property type="match status" value="1"/>
</dbReference>
<protein>
    <recommendedName>
        <fullName evidence="2 7">Shikimate dehydrogenase (NADP(+))</fullName>
        <shortName evidence="7">SDH</shortName>
        <ecNumber evidence="2 7">1.1.1.25</ecNumber>
    </recommendedName>
</protein>
<dbReference type="InterPro" id="IPR011342">
    <property type="entry name" value="Shikimate_DH"/>
</dbReference>
<comment type="catalytic activity">
    <reaction evidence="7">
        <text>shikimate + NADP(+) = 3-dehydroshikimate + NADPH + H(+)</text>
        <dbReference type="Rhea" id="RHEA:17737"/>
        <dbReference type="ChEBI" id="CHEBI:15378"/>
        <dbReference type="ChEBI" id="CHEBI:16630"/>
        <dbReference type="ChEBI" id="CHEBI:36208"/>
        <dbReference type="ChEBI" id="CHEBI:57783"/>
        <dbReference type="ChEBI" id="CHEBI:58349"/>
        <dbReference type="EC" id="1.1.1.25"/>
    </reaction>
</comment>
<feature type="binding site" evidence="7">
    <location>
        <position position="232"/>
    </location>
    <ligand>
        <name>NADP(+)</name>
        <dbReference type="ChEBI" id="CHEBI:58349"/>
    </ligand>
</feature>